<dbReference type="AlphaFoldDB" id="A0A256GAU2"/>
<name>A0A256GAU2_9HYPH</name>
<dbReference type="Proteomes" id="UP000216188">
    <property type="component" value="Unassembled WGS sequence"/>
</dbReference>
<keyword evidence="1" id="KW-0812">Transmembrane</keyword>
<evidence type="ECO:0000313" key="3">
    <source>
        <dbReference type="Proteomes" id="UP000216188"/>
    </source>
</evidence>
<feature type="transmembrane region" description="Helical" evidence="1">
    <location>
        <begin position="20"/>
        <end position="40"/>
    </location>
</feature>
<dbReference type="EMBL" id="NNRM01000035">
    <property type="protein sequence ID" value="OYR24158.1"/>
    <property type="molecule type" value="Genomic_DNA"/>
</dbReference>
<comment type="caution">
    <text evidence="2">The sequence shown here is derived from an EMBL/GenBank/DDBJ whole genome shotgun (WGS) entry which is preliminary data.</text>
</comment>
<evidence type="ECO:0000313" key="2">
    <source>
        <dbReference type="EMBL" id="OYR24158.1"/>
    </source>
</evidence>
<keyword evidence="1" id="KW-0472">Membrane</keyword>
<keyword evidence="1" id="KW-1133">Transmembrane helix</keyword>
<evidence type="ECO:0000256" key="1">
    <source>
        <dbReference type="SAM" id="Phobius"/>
    </source>
</evidence>
<proteinExistence type="predicted"/>
<accession>A0A256GAU2</accession>
<keyword evidence="3" id="KW-1185">Reference proteome</keyword>
<sequence length="41" mass="4554">MFLELNAMEDISSSFVAGQAFEAQMTAPISITVVIIIMRFM</sequence>
<reference evidence="2 3" key="1">
    <citation type="submission" date="2017-07" db="EMBL/GenBank/DDBJ databases">
        <title>Phylogenetic study on the rhizospheric bacterium Ochrobactrum sp. A44.</title>
        <authorList>
            <person name="Krzyzanowska D.M."/>
            <person name="Ossowicki A."/>
            <person name="Rajewska M."/>
            <person name="Maciag T."/>
            <person name="Kaczynski Z."/>
            <person name="Czerwicka M."/>
            <person name="Jafra S."/>
        </authorList>
    </citation>
    <scope>NUCLEOTIDE SEQUENCE [LARGE SCALE GENOMIC DNA]</scope>
    <source>
        <strain evidence="2 3">CCUG 30717</strain>
    </source>
</reference>
<gene>
    <name evidence="2" type="ORF">CEV34_3102</name>
</gene>
<protein>
    <submittedName>
        <fullName evidence="2">Putative membrane protein</fullName>
    </submittedName>
</protein>
<organism evidence="2 3">
    <name type="scientific">Brucella pseudogrignonensis</name>
    <dbReference type="NCBI Taxonomy" id="419475"/>
    <lineage>
        <taxon>Bacteria</taxon>
        <taxon>Pseudomonadati</taxon>
        <taxon>Pseudomonadota</taxon>
        <taxon>Alphaproteobacteria</taxon>
        <taxon>Hyphomicrobiales</taxon>
        <taxon>Brucellaceae</taxon>
        <taxon>Brucella/Ochrobactrum group</taxon>
        <taxon>Brucella</taxon>
    </lineage>
</organism>